<sequence length="115" mass="12718">MPVLQTFANAVNTVVRPLVLSPRWNRLVGKRMTVLTYTGRRSGRPITLPVGYRMTGHDRLLIDIAMPGRKTWWRNFTGEGGPLALHLDGRDRAGHGVVVRDGGTVSVDVTLDPMT</sequence>
<organism evidence="1 2">
    <name type="scientific">Pseudonocardia nematodicida</name>
    <dbReference type="NCBI Taxonomy" id="1206997"/>
    <lineage>
        <taxon>Bacteria</taxon>
        <taxon>Bacillati</taxon>
        <taxon>Actinomycetota</taxon>
        <taxon>Actinomycetes</taxon>
        <taxon>Pseudonocardiales</taxon>
        <taxon>Pseudonocardiaceae</taxon>
        <taxon>Pseudonocardia</taxon>
    </lineage>
</organism>
<evidence type="ECO:0008006" key="3">
    <source>
        <dbReference type="Google" id="ProtNLM"/>
    </source>
</evidence>
<dbReference type="Proteomes" id="UP001494902">
    <property type="component" value="Unassembled WGS sequence"/>
</dbReference>
<proteinExistence type="predicted"/>
<evidence type="ECO:0000313" key="2">
    <source>
        <dbReference type="Proteomes" id="UP001494902"/>
    </source>
</evidence>
<dbReference type="RefSeq" id="WP_349298742.1">
    <property type="nucleotide sequence ID" value="NZ_JBEDNQ010000005.1"/>
</dbReference>
<accession>A0ABV1KB17</accession>
<name>A0ABV1KB17_9PSEU</name>
<gene>
    <name evidence="1" type="ORF">WIS52_14445</name>
</gene>
<dbReference type="InterPro" id="IPR012349">
    <property type="entry name" value="Split_barrel_FMN-bd"/>
</dbReference>
<reference evidence="1 2" key="1">
    <citation type="submission" date="2024-03" db="EMBL/GenBank/DDBJ databases">
        <title>Draft genome sequence of Pseudonocardia nematodicida JCM 31783.</title>
        <authorList>
            <person name="Butdee W."/>
            <person name="Duangmal K."/>
        </authorList>
    </citation>
    <scope>NUCLEOTIDE SEQUENCE [LARGE SCALE GENOMIC DNA]</scope>
    <source>
        <strain evidence="1 2">JCM 31783</strain>
    </source>
</reference>
<dbReference type="Gene3D" id="2.30.110.10">
    <property type="entry name" value="Electron Transport, Fmn-binding Protein, Chain A"/>
    <property type="match status" value="1"/>
</dbReference>
<keyword evidence="2" id="KW-1185">Reference proteome</keyword>
<evidence type="ECO:0000313" key="1">
    <source>
        <dbReference type="EMBL" id="MEQ3551670.1"/>
    </source>
</evidence>
<protein>
    <recommendedName>
        <fullName evidence="3">DUF385 domain-containing protein</fullName>
    </recommendedName>
</protein>
<comment type="caution">
    <text evidence="1">The sequence shown here is derived from an EMBL/GenBank/DDBJ whole genome shotgun (WGS) entry which is preliminary data.</text>
</comment>
<dbReference type="EMBL" id="JBEDNQ010000005">
    <property type="protein sequence ID" value="MEQ3551670.1"/>
    <property type="molecule type" value="Genomic_DNA"/>
</dbReference>